<protein>
    <submittedName>
        <fullName evidence="2">Capsule assembly protein Wzi</fullName>
    </submittedName>
</protein>
<proteinExistence type="predicted"/>
<dbReference type="InterPro" id="IPR038636">
    <property type="entry name" value="Wzi_sf"/>
</dbReference>
<comment type="caution">
    <text evidence="2">The sequence shown here is derived from an EMBL/GenBank/DDBJ whole genome shotgun (WGS) entry which is preliminary data.</text>
</comment>
<evidence type="ECO:0000313" key="2">
    <source>
        <dbReference type="EMBL" id="TDO26930.1"/>
    </source>
</evidence>
<reference evidence="2 3" key="1">
    <citation type="submission" date="2019-03" db="EMBL/GenBank/DDBJ databases">
        <title>Genomic Encyclopedia of Archaeal and Bacterial Type Strains, Phase II (KMG-II): from individual species to whole genera.</title>
        <authorList>
            <person name="Goeker M."/>
        </authorList>
    </citation>
    <scope>NUCLEOTIDE SEQUENCE [LARGE SCALE GENOMIC DNA]</scope>
    <source>
        <strain evidence="2 3">DSM 28323</strain>
    </source>
</reference>
<keyword evidence="3" id="KW-1185">Reference proteome</keyword>
<accession>A0A4R6IW67</accession>
<dbReference type="OrthoDB" id="1293009at2"/>
<dbReference type="RefSeq" id="WP_133474802.1">
    <property type="nucleotide sequence ID" value="NZ_SNWP01000011.1"/>
</dbReference>
<dbReference type="Pfam" id="PF14052">
    <property type="entry name" value="Caps_assemb_Wzi"/>
    <property type="match status" value="1"/>
</dbReference>
<dbReference type="Proteomes" id="UP000295741">
    <property type="component" value="Unassembled WGS sequence"/>
</dbReference>
<dbReference type="InterPro" id="IPR026950">
    <property type="entry name" value="Caps_assemb_Wzi"/>
</dbReference>
<dbReference type="EMBL" id="SNWP01000011">
    <property type="protein sequence ID" value="TDO26930.1"/>
    <property type="molecule type" value="Genomic_DNA"/>
</dbReference>
<gene>
    <name evidence="2" type="ORF">BC659_2245</name>
</gene>
<dbReference type="AlphaFoldDB" id="A0A4R6IW67"/>
<name>A0A4R6IW67_9BACT</name>
<evidence type="ECO:0000313" key="3">
    <source>
        <dbReference type="Proteomes" id="UP000295741"/>
    </source>
</evidence>
<dbReference type="Gene3D" id="2.40.160.130">
    <property type="entry name" value="Capsule assembly protein Wzi"/>
    <property type="match status" value="1"/>
</dbReference>
<evidence type="ECO:0000256" key="1">
    <source>
        <dbReference type="SAM" id="SignalP"/>
    </source>
</evidence>
<keyword evidence="1" id="KW-0732">Signal</keyword>
<feature type="signal peptide" evidence="1">
    <location>
        <begin position="1"/>
        <end position="18"/>
    </location>
</feature>
<sequence>MRIKFLLLFILIGTYASAQQVHNDRLKDLLRTRQLAGDSALQLRSLMVNAAQVHVSVLDMDKPVVSVARLQGKNFSLGVLPLQLTQQYHDKQPYEWNGGSFLPSRGYQMLVSTGVYANLGKHIQVQLAPEFTRAENRSFEGFSQQQGDRAWADRYRFWNTIDIPESFGSEPQAGFYPGQSFVKYRTKNLSMGLSTESLWWGPGYRNALVMSNNAPGFLHWTVETHQPIRTGIGNFEGQIMGGKLEASGFLPPRINSVYNGNFLYVPKPNQDRYMTGMVLTWNPKWTKGLFLGIAKASYLYTNDISNPLDVLPFQGFLGRARTANERNGKKASMGSLFVRYLMPAEQAELYMEFGRKDISLMPWNLIQTDAYRRAYVAGFRKLFATRNKAHIQFMAELAQLQAPTAELIRSPDSWYTHPYVRQGYTNRGRSIGAGIGPGSNSQTMEISWVKGLKRIGLQLERVRYNSDFYYLAFEYLKDFRRHWVDLSAMAKVDWPLGPVFLSAQLGLIRSYNYQWWIVQYDPTNYLIPGNEVLNFTGRMGVSYRF</sequence>
<organism evidence="2 3">
    <name type="scientific">Sediminibacterium goheungense</name>
    <dbReference type="NCBI Taxonomy" id="1086393"/>
    <lineage>
        <taxon>Bacteria</taxon>
        <taxon>Pseudomonadati</taxon>
        <taxon>Bacteroidota</taxon>
        <taxon>Chitinophagia</taxon>
        <taxon>Chitinophagales</taxon>
        <taxon>Chitinophagaceae</taxon>
        <taxon>Sediminibacterium</taxon>
    </lineage>
</organism>
<feature type="chain" id="PRO_5020823904" evidence="1">
    <location>
        <begin position="19"/>
        <end position="545"/>
    </location>
</feature>